<evidence type="ECO:0000256" key="2">
    <source>
        <dbReference type="SAM" id="Phobius"/>
    </source>
</evidence>
<name>A0AAW3JR65_9FIRM</name>
<dbReference type="RefSeq" id="WP_022013779.1">
    <property type="nucleotide sequence ID" value="NZ_DBGBRS010000037.1"/>
</dbReference>
<dbReference type="AlphaFoldDB" id="A0AAW3JR65"/>
<comment type="caution">
    <text evidence="3">The sequence shown here is derived from an EMBL/GenBank/DDBJ whole genome shotgun (WGS) entry which is preliminary data.</text>
</comment>
<keyword evidence="4" id="KW-1185">Reference proteome</keyword>
<organism evidence="3 4">
    <name type="scientific">Butyribacter intestini</name>
    <dbReference type="NCBI Taxonomy" id="1703332"/>
    <lineage>
        <taxon>Bacteria</taxon>
        <taxon>Bacillati</taxon>
        <taxon>Bacillota</taxon>
        <taxon>Clostridia</taxon>
        <taxon>Lachnospirales</taxon>
        <taxon>Lachnospiraceae</taxon>
        <taxon>Butyribacter</taxon>
    </lineage>
</organism>
<protein>
    <submittedName>
        <fullName evidence="3">Uncharacterized protein</fullName>
    </submittedName>
</protein>
<evidence type="ECO:0000313" key="4">
    <source>
        <dbReference type="Proteomes" id="UP000050833"/>
    </source>
</evidence>
<dbReference type="EMBL" id="LLKB01000005">
    <property type="protein sequence ID" value="KQC85207.1"/>
    <property type="molecule type" value="Genomic_DNA"/>
</dbReference>
<accession>A0AAW3JR65</accession>
<feature type="region of interest" description="Disordered" evidence="1">
    <location>
        <begin position="69"/>
        <end position="89"/>
    </location>
</feature>
<dbReference type="Proteomes" id="UP000050833">
    <property type="component" value="Unassembled WGS sequence"/>
</dbReference>
<keyword evidence="2" id="KW-1133">Transmembrane helix</keyword>
<keyword evidence="2" id="KW-0472">Membrane</keyword>
<sequence>MGKIRDWMHGSGRKTVIAVVTVIAAAIVIHYFVVERHGKWGLESAYSAGVNETVSPKPQKDYYVGGSSIGGVDKNTKISTGDTIKKTDE</sequence>
<evidence type="ECO:0000256" key="1">
    <source>
        <dbReference type="SAM" id="MobiDB-lite"/>
    </source>
</evidence>
<proteinExistence type="predicted"/>
<gene>
    <name evidence="3" type="ORF">APZ18_10950</name>
</gene>
<feature type="transmembrane region" description="Helical" evidence="2">
    <location>
        <begin position="15"/>
        <end position="34"/>
    </location>
</feature>
<evidence type="ECO:0000313" key="3">
    <source>
        <dbReference type="EMBL" id="KQC85207.1"/>
    </source>
</evidence>
<keyword evidence="2" id="KW-0812">Transmembrane</keyword>
<reference evidence="3 4" key="1">
    <citation type="submission" date="2015-10" db="EMBL/GenBank/DDBJ databases">
        <title>Butyribacter intestini gen. nov., sp. nov., a butyric acid-producing bacterium of the family Lachnospiraceae isolated from the human faeces.</title>
        <authorList>
            <person name="Zou Y."/>
            <person name="Xue W."/>
            <person name="Luo G."/>
            <person name="Lv M."/>
        </authorList>
    </citation>
    <scope>NUCLEOTIDE SEQUENCE [LARGE SCALE GENOMIC DNA]</scope>
    <source>
        <strain evidence="3 4">TF01-11</strain>
    </source>
</reference>